<dbReference type="HAMAP" id="MF_00109">
    <property type="entry name" value="Shikimate_kinase"/>
    <property type="match status" value="1"/>
</dbReference>
<accession>A0A450UX62</accession>
<dbReference type="PROSITE" id="PS01128">
    <property type="entry name" value="SHIKIMATE_KINASE"/>
    <property type="match status" value="1"/>
</dbReference>
<evidence type="ECO:0000313" key="13">
    <source>
        <dbReference type="EMBL" id="VFJ97113.1"/>
    </source>
</evidence>
<comment type="similarity">
    <text evidence="11">Belongs to the shikimate kinase family.</text>
</comment>
<dbReference type="UniPathway" id="UPA00053">
    <property type="reaction ID" value="UER00088"/>
</dbReference>
<keyword evidence="6 11" id="KW-0547">Nucleotide-binding</keyword>
<dbReference type="GO" id="GO:0000287">
    <property type="term" value="F:magnesium ion binding"/>
    <property type="evidence" value="ECO:0007669"/>
    <property type="project" value="UniProtKB-UniRule"/>
</dbReference>
<keyword evidence="5 11" id="KW-0808">Transferase</keyword>
<comment type="function">
    <text evidence="11">Catalyzes the specific phosphorylation of the 3-hydroxyl group of shikimic acid using ATP as a cosubstrate.</text>
</comment>
<feature type="binding site" evidence="11">
    <location>
        <position position="55"/>
    </location>
    <ligand>
        <name>Mg(2+)</name>
        <dbReference type="ChEBI" id="CHEBI:18420"/>
    </ligand>
</feature>
<evidence type="ECO:0000256" key="12">
    <source>
        <dbReference type="SAM" id="Phobius"/>
    </source>
</evidence>
<keyword evidence="12" id="KW-0812">Transmembrane</keyword>
<evidence type="ECO:0000256" key="3">
    <source>
        <dbReference type="ARBA" id="ARBA00022490"/>
    </source>
</evidence>
<dbReference type="GO" id="GO:0005829">
    <property type="term" value="C:cytosol"/>
    <property type="evidence" value="ECO:0007669"/>
    <property type="project" value="TreeGrafter"/>
</dbReference>
<dbReference type="GO" id="GO:0008652">
    <property type="term" value="P:amino acid biosynthetic process"/>
    <property type="evidence" value="ECO:0007669"/>
    <property type="project" value="UniProtKB-KW"/>
</dbReference>
<dbReference type="PRINTS" id="PR01100">
    <property type="entry name" value="SHIKIMTKNASE"/>
</dbReference>
<comment type="subunit">
    <text evidence="11">Monomer.</text>
</comment>
<dbReference type="InterPro" id="IPR031322">
    <property type="entry name" value="Shikimate/glucono_kinase"/>
</dbReference>
<keyword evidence="11" id="KW-0479">Metal-binding</keyword>
<feature type="binding site" evidence="11">
    <location>
        <begin position="51"/>
        <end position="56"/>
    </location>
    <ligand>
        <name>ATP</name>
        <dbReference type="ChEBI" id="CHEBI:30616"/>
    </ligand>
</feature>
<evidence type="ECO:0000256" key="6">
    <source>
        <dbReference type="ARBA" id="ARBA00022741"/>
    </source>
</evidence>
<evidence type="ECO:0000256" key="2">
    <source>
        <dbReference type="ARBA" id="ARBA00012154"/>
    </source>
</evidence>
<evidence type="ECO:0000256" key="8">
    <source>
        <dbReference type="ARBA" id="ARBA00022840"/>
    </source>
</evidence>
<dbReference type="EC" id="2.7.1.71" evidence="2 11"/>
<dbReference type="InterPro" id="IPR027417">
    <property type="entry name" value="P-loop_NTPase"/>
</dbReference>
<feature type="binding site" evidence="11">
    <location>
        <position position="119"/>
    </location>
    <ligand>
        <name>substrate</name>
    </ligand>
</feature>
<dbReference type="InterPro" id="IPR023000">
    <property type="entry name" value="Shikimate_kinase_CS"/>
</dbReference>
<feature type="binding site" evidence="11">
    <location>
        <position position="176"/>
    </location>
    <ligand>
        <name>substrate</name>
    </ligand>
</feature>
<sequence>MPEGIFSKSVATLPRLIFGRVFVVSTVAVWGWLMKLSMELPENVFLVGPMGVGKTSVGRQLAKLLKKQFFDSDRETELHAGASISLLFELEGESGFRAREQSTIDRLTRRRGIVLATGGGAILIEENRVYLMNRGFVVYLRAPVARLAQRTMGDRNRPLLQTSNPRGRLEKIVRERDPFYRQVADVIVSADGKSPRHVANHVLSRIERMPYSSRP</sequence>
<dbReference type="CDD" id="cd00464">
    <property type="entry name" value="SK"/>
    <property type="match status" value="1"/>
</dbReference>
<evidence type="ECO:0000256" key="1">
    <source>
        <dbReference type="ARBA" id="ARBA00004842"/>
    </source>
</evidence>
<evidence type="ECO:0000256" key="5">
    <source>
        <dbReference type="ARBA" id="ARBA00022679"/>
    </source>
</evidence>
<dbReference type="InterPro" id="IPR000623">
    <property type="entry name" value="Shikimate_kinase/TSH1"/>
</dbReference>
<organism evidence="13">
    <name type="scientific">Candidatus Kentrum sp. LFY</name>
    <dbReference type="NCBI Taxonomy" id="2126342"/>
    <lineage>
        <taxon>Bacteria</taxon>
        <taxon>Pseudomonadati</taxon>
        <taxon>Pseudomonadota</taxon>
        <taxon>Gammaproteobacteria</taxon>
        <taxon>Candidatus Kentrum</taxon>
    </lineage>
</organism>
<comment type="pathway">
    <text evidence="1 11">Metabolic intermediate biosynthesis; chorismate biosynthesis; chorismate from D-erythrose 4-phosphate and phosphoenolpyruvate: step 5/7.</text>
</comment>
<dbReference type="Gene3D" id="3.40.50.300">
    <property type="entry name" value="P-loop containing nucleotide triphosphate hydrolases"/>
    <property type="match status" value="1"/>
</dbReference>
<evidence type="ECO:0000256" key="7">
    <source>
        <dbReference type="ARBA" id="ARBA00022777"/>
    </source>
</evidence>
<feature type="transmembrane region" description="Helical" evidence="12">
    <location>
        <begin position="12"/>
        <end position="33"/>
    </location>
</feature>
<proteinExistence type="inferred from homology"/>
<evidence type="ECO:0000256" key="10">
    <source>
        <dbReference type="ARBA" id="ARBA00048567"/>
    </source>
</evidence>
<dbReference type="Pfam" id="PF01202">
    <property type="entry name" value="SKI"/>
    <property type="match status" value="1"/>
</dbReference>
<feature type="binding site" evidence="11">
    <location>
        <position position="73"/>
    </location>
    <ligand>
        <name>substrate</name>
    </ligand>
</feature>
<dbReference type="SUPFAM" id="SSF52540">
    <property type="entry name" value="P-loop containing nucleoside triphosphate hydrolases"/>
    <property type="match status" value="1"/>
</dbReference>
<dbReference type="GO" id="GO:0004765">
    <property type="term" value="F:shikimate kinase activity"/>
    <property type="evidence" value="ECO:0007669"/>
    <property type="project" value="UniProtKB-UniRule"/>
</dbReference>
<comment type="caution">
    <text evidence="11">Lacks conserved residue(s) required for the propagation of feature annotation.</text>
</comment>
<gene>
    <name evidence="11" type="primary">aroK</name>
    <name evidence="13" type="ORF">BECKLFY1418B_GA0070995_10959</name>
</gene>
<keyword evidence="4 11" id="KW-0028">Amino-acid biosynthesis</keyword>
<dbReference type="GO" id="GO:0009073">
    <property type="term" value="P:aromatic amino acid family biosynthetic process"/>
    <property type="evidence" value="ECO:0007669"/>
    <property type="project" value="UniProtKB-KW"/>
</dbReference>
<dbReference type="EMBL" id="CAADFF010000095">
    <property type="protein sequence ID" value="VFJ97113.1"/>
    <property type="molecule type" value="Genomic_DNA"/>
</dbReference>
<keyword evidence="8 11" id="KW-0067">ATP-binding</keyword>
<feature type="binding site" evidence="11">
    <location>
        <position position="97"/>
    </location>
    <ligand>
        <name>substrate</name>
    </ligand>
</feature>
<dbReference type="PANTHER" id="PTHR21087:SF21">
    <property type="entry name" value="SHIKIMATE KINASE 2"/>
    <property type="match status" value="1"/>
</dbReference>
<comment type="cofactor">
    <cofactor evidence="11">
        <name>Mg(2+)</name>
        <dbReference type="ChEBI" id="CHEBI:18420"/>
    </cofactor>
    <text evidence="11">Binds 1 Mg(2+) ion per subunit.</text>
</comment>
<comment type="catalytic activity">
    <reaction evidence="10 11">
        <text>shikimate + ATP = 3-phosphoshikimate + ADP + H(+)</text>
        <dbReference type="Rhea" id="RHEA:13121"/>
        <dbReference type="ChEBI" id="CHEBI:15378"/>
        <dbReference type="ChEBI" id="CHEBI:30616"/>
        <dbReference type="ChEBI" id="CHEBI:36208"/>
        <dbReference type="ChEBI" id="CHEBI:145989"/>
        <dbReference type="ChEBI" id="CHEBI:456216"/>
        <dbReference type="EC" id="2.7.1.71"/>
    </reaction>
</comment>
<feature type="binding site" evidence="11">
    <location>
        <position position="157"/>
    </location>
    <ligand>
        <name>ATP</name>
        <dbReference type="ChEBI" id="CHEBI:30616"/>
    </ligand>
</feature>
<name>A0A450UX62_9GAMM</name>
<keyword evidence="3 11" id="KW-0963">Cytoplasm</keyword>
<keyword evidence="11" id="KW-0460">Magnesium</keyword>
<dbReference type="GO" id="GO:0005524">
    <property type="term" value="F:ATP binding"/>
    <property type="evidence" value="ECO:0007669"/>
    <property type="project" value="UniProtKB-UniRule"/>
</dbReference>
<evidence type="ECO:0000256" key="4">
    <source>
        <dbReference type="ARBA" id="ARBA00022605"/>
    </source>
</evidence>
<dbReference type="AlphaFoldDB" id="A0A450UX62"/>
<dbReference type="PANTHER" id="PTHR21087">
    <property type="entry name" value="SHIKIMATE KINASE"/>
    <property type="match status" value="1"/>
</dbReference>
<reference evidence="13" key="1">
    <citation type="submission" date="2019-02" db="EMBL/GenBank/DDBJ databases">
        <authorList>
            <person name="Gruber-Vodicka R. H."/>
            <person name="Seah K. B. B."/>
        </authorList>
    </citation>
    <scope>NUCLEOTIDE SEQUENCE</scope>
    <source>
        <strain evidence="13">BECK_M7</strain>
    </source>
</reference>
<keyword evidence="7 11" id="KW-0418">Kinase</keyword>
<keyword evidence="9 11" id="KW-0057">Aromatic amino acid biosynthesis</keyword>
<keyword evidence="12" id="KW-1133">Transmembrane helix</keyword>
<dbReference type="GO" id="GO:0009423">
    <property type="term" value="P:chorismate biosynthetic process"/>
    <property type="evidence" value="ECO:0007669"/>
    <property type="project" value="UniProtKB-UniRule"/>
</dbReference>
<evidence type="ECO:0000256" key="9">
    <source>
        <dbReference type="ARBA" id="ARBA00023141"/>
    </source>
</evidence>
<comment type="subcellular location">
    <subcellularLocation>
        <location evidence="11">Cytoplasm</location>
    </subcellularLocation>
</comment>
<evidence type="ECO:0000256" key="11">
    <source>
        <dbReference type="HAMAP-Rule" id="MF_00109"/>
    </source>
</evidence>
<keyword evidence="12" id="KW-0472">Membrane</keyword>
<protein>
    <recommendedName>
        <fullName evidence="2 11">Shikimate kinase</fullName>
        <shortName evidence="11">SK</shortName>
        <ecNumber evidence="2 11">2.7.1.71</ecNumber>
    </recommendedName>
</protein>